<evidence type="ECO:0000313" key="2">
    <source>
        <dbReference type="Proteomes" id="UP000217446"/>
    </source>
</evidence>
<accession>A0A250VU24</accession>
<dbReference type="EMBL" id="BDQI01000036">
    <property type="protein sequence ID" value="GAX57470.1"/>
    <property type="molecule type" value="Genomic_DNA"/>
</dbReference>
<dbReference type="AlphaFoldDB" id="A0A250VU24"/>
<comment type="caution">
    <text evidence="1">The sequence shown here is derived from an EMBL/GenBank/DDBJ whole genome shotgun (WGS) entry which is preliminary data.</text>
</comment>
<organism evidence="1 2">
    <name type="scientific">Streptomyces olivochromogenes</name>
    <dbReference type="NCBI Taxonomy" id="1963"/>
    <lineage>
        <taxon>Bacteria</taxon>
        <taxon>Bacillati</taxon>
        <taxon>Actinomycetota</taxon>
        <taxon>Actinomycetes</taxon>
        <taxon>Kitasatosporales</taxon>
        <taxon>Streptomycetaceae</taxon>
        <taxon>Streptomyces</taxon>
    </lineage>
</organism>
<keyword evidence="2" id="KW-1185">Reference proteome</keyword>
<dbReference type="Proteomes" id="UP000217446">
    <property type="component" value="Unassembled WGS sequence"/>
</dbReference>
<name>A0A250VU24_STROL</name>
<evidence type="ECO:0000313" key="1">
    <source>
        <dbReference type="EMBL" id="GAX57470.1"/>
    </source>
</evidence>
<gene>
    <name evidence="1" type="ORF">SO3561_09040</name>
</gene>
<proteinExistence type="predicted"/>
<reference evidence="2" key="1">
    <citation type="submission" date="2017-05" db="EMBL/GenBank/DDBJ databases">
        <title>Streptomyces olivochromogenes NBRC 3561 whole genome shotgun sequence.</title>
        <authorList>
            <person name="Dohra H."/>
            <person name="Kodani S."/>
        </authorList>
    </citation>
    <scope>NUCLEOTIDE SEQUENCE [LARGE SCALE GENOMIC DNA]</scope>
    <source>
        <strain evidence="2">NBRC 3561</strain>
    </source>
</reference>
<sequence>MPKHDTILGGCRHRGNDLQHADQAVAHLHNPTFTA</sequence>
<protein>
    <submittedName>
        <fullName evidence="1">Uncharacterized protein</fullName>
    </submittedName>
</protein>